<dbReference type="SMART" id="SM00954">
    <property type="entry name" value="RelA_SpoT"/>
    <property type="match status" value="1"/>
</dbReference>
<dbReference type="CDD" id="cd00077">
    <property type="entry name" value="HDc"/>
    <property type="match status" value="1"/>
</dbReference>
<evidence type="ECO:0000259" key="2">
    <source>
        <dbReference type="PROSITE" id="PS51880"/>
    </source>
</evidence>
<dbReference type="InterPro" id="IPR012675">
    <property type="entry name" value="Beta-grasp_dom_sf"/>
</dbReference>
<dbReference type="Pfam" id="PF13328">
    <property type="entry name" value="HD_4"/>
    <property type="match status" value="1"/>
</dbReference>
<dbReference type="InterPro" id="IPR043519">
    <property type="entry name" value="NT_sf"/>
</dbReference>
<dbReference type="SMART" id="SM00471">
    <property type="entry name" value="HDc"/>
    <property type="match status" value="1"/>
</dbReference>
<dbReference type="SUPFAM" id="SSF81301">
    <property type="entry name" value="Nucleotidyltransferase"/>
    <property type="match status" value="1"/>
</dbReference>
<dbReference type="Pfam" id="PF02824">
    <property type="entry name" value="TGS"/>
    <property type="match status" value="1"/>
</dbReference>
<dbReference type="InterPro" id="IPR004811">
    <property type="entry name" value="RelA/Spo_fam"/>
</dbReference>
<organism evidence="3">
    <name type="scientific">uncultured bacterium</name>
    <name type="common">gcode 4</name>
    <dbReference type="NCBI Taxonomy" id="1234023"/>
    <lineage>
        <taxon>Bacteria</taxon>
        <taxon>environmental samples</taxon>
    </lineage>
</organism>
<dbReference type="InterPro" id="IPR004095">
    <property type="entry name" value="TGS"/>
</dbReference>
<dbReference type="SUPFAM" id="SSF109604">
    <property type="entry name" value="HD-domain/PDEase-like"/>
    <property type="match status" value="1"/>
</dbReference>
<dbReference type="PANTHER" id="PTHR21262:SF31">
    <property type="entry name" value="GTP PYROPHOSPHOKINASE"/>
    <property type="match status" value="1"/>
</dbReference>
<dbReference type="NCBIfam" id="TIGR00691">
    <property type="entry name" value="spoT_relA"/>
    <property type="match status" value="1"/>
</dbReference>
<dbReference type="AlphaFoldDB" id="K2AWG4"/>
<dbReference type="InterPro" id="IPR003607">
    <property type="entry name" value="HD/PDEase_dom"/>
</dbReference>
<proteinExistence type="inferred from homology"/>
<dbReference type="CDD" id="cd01668">
    <property type="entry name" value="TGS_RSH"/>
    <property type="match status" value="1"/>
</dbReference>
<dbReference type="CDD" id="cd05399">
    <property type="entry name" value="NT_Rel-Spo_like"/>
    <property type="match status" value="1"/>
</dbReference>
<accession>K2AWG4</accession>
<dbReference type="Gene3D" id="3.30.460.10">
    <property type="entry name" value="Beta Polymerase, domain 2"/>
    <property type="match status" value="1"/>
</dbReference>
<evidence type="ECO:0000256" key="1">
    <source>
        <dbReference type="RuleBase" id="RU003847"/>
    </source>
</evidence>
<comment type="similarity">
    <text evidence="1">Belongs to the relA/spoT family.</text>
</comment>
<gene>
    <name evidence="3" type="ORF">ACD_49C00067G0027</name>
</gene>
<comment type="caution">
    <text evidence="3">The sequence shown here is derived from an EMBL/GenBank/DDBJ whole genome shotgun (WGS) entry which is preliminary data.</text>
</comment>
<dbReference type="InterPro" id="IPR007685">
    <property type="entry name" value="RelA_SpoT"/>
</dbReference>
<name>K2AWG4_9BACT</name>
<feature type="domain" description="TGS" evidence="2">
    <location>
        <begin position="414"/>
        <end position="475"/>
    </location>
</feature>
<comment type="function">
    <text evidence="1">In eubacteria ppGpp (guanosine 3'-diphosphate 5'-diphosphate) is a mediator of the stringent response that coordinates a variety of cellular activities in response to changes in nutritional abundance.</text>
</comment>
<dbReference type="PANTHER" id="PTHR21262">
    <property type="entry name" value="GUANOSINE-3',5'-BIS DIPHOSPHATE 3'-PYROPHOSPHOHYDROLASE"/>
    <property type="match status" value="1"/>
</dbReference>
<dbReference type="PROSITE" id="PS51880">
    <property type="entry name" value="TGS"/>
    <property type="match status" value="1"/>
</dbReference>
<dbReference type="GO" id="GO:0005886">
    <property type="term" value="C:plasma membrane"/>
    <property type="evidence" value="ECO:0007669"/>
    <property type="project" value="TreeGrafter"/>
</dbReference>
<sequence length="757" mass="91090">MGNQILEDSLKAVDYAKIDNIIDEIIEKVISYMPKVSWEKIRDDIKKAYLFARLAHEWQFRQSGDPYIIHPVEATRELLILNPDIVTIQACLLHDVPEDTTKTVEDIKEIFWEEVAYITAWMEKLSKLKYKWEQRSIASLRKMFIAMSEDIRVIFVKLADRIHNMKTLEFHPSIEKRKRISEETLNIYAPIADRLGIFDFKESLENLCFKNLHSFEFNKIQKELDSLNWEQDIFNKDVKDYINKVIPSNIPLIDISCRIKSPYSIYKKMKRKWYTRVEDLYDLFALRIITDSIPHCYEILWELHNKWSPIPKRFKDYIALPKENWYQSLHTTVTWVLRELWWITHPTEIQIRTKEMHLKAEIWVAAHFAYSESWKSRVAKDAYWVSEIKNIVDSSLDQEDSEFMSNMKLWIFDDRIFVFSPKWDVVNLPKWSTPIDFAYYIHSELGNHIAIAKVNGKVVPLDYELNNWESIEIIVDKKRNPLLTWLSFVKTAKARDFIKSYINKTNREELIERWKFILNTYLQKNFWISLDKDVTILKNIDWNILDTRAKEDVLVQIWNLSRRPWNIISKLLENANFASLNKLKLIRKEEENQDNKKETNKSKEEITENIIIWWEKNIPYKISNCCEPKKWNKIVWYMTRNWVSIHKLTCPSLKKLSFDRFIQANYEWTEQKQEVSLIVEMIFKNKIWVLKKITDIFFQMWINIEEIHTTKDSDWNIKITLNLITNNEDYYIFDRLVDKIKLIITDEFIDAKLLEIK</sequence>
<evidence type="ECO:0000313" key="3">
    <source>
        <dbReference type="EMBL" id="EKD66041.1"/>
    </source>
</evidence>
<dbReference type="InterPro" id="IPR033655">
    <property type="entry name" value="TGS_RelA/SpoT"/>
</dbReference>
<dbReference type="FunFam" id="3.10.20.30:FF:000002">
    <property type="entry name" value="GTP pyrophosphokinase (RelA/SpoT)"/>
    <property type="match status" value="1"/>
</dbReference>
<dbReference type="GO" id="GO:0015969">
    <property type="term" value="P:guanosine tetraphosphate metabolic process"/>
    <property type="evidence" value="ECO:0007669"/>
    <property type="project" value="InterPro"/>
</dbReference>
<dbReference type="Gene3D" id="1.10.3210.10">
    <property type="entry name" value="Hypothetical protein af1432"/>
    <property type="match status" value="1"/>
</dbReference>
<dbReference type="Pfam" id="PF04607">
    <property type="entry name" value="RelA_SpoT"/>
    <property type="match status" value="1"/>
</dbReference>
<dbReference type="InterPro" id="IPR012676">
    <property type="entry name" value="TGS-like"/>
</dbReference>
<dbReference type="EMBL" id="AMFJ01021653">
    <property type="protein sequence ID" value="EKD66041.1"/>
    <property type="molecule type" value="Genomic_DNA"/>
</dbReference>
<dbReference type="FunFam" id="1.10.3210.10:FF:000001">
    <property type="entry name" value="GTP pyrophosphokinase RelA"/>
    <property type="match status" value="1"/>
</dbReference>
<dbReference type="Gene3D" id="3.10.20.30">
    <property type="match status" value="1"/>
</dbReference>
<protein>
    <recommendedName>
        <fullName evidence="2">TGS domain-containing protein</fullName>
    </recommendedName>
</protein>
<dbReference type="SUPFAM" id="SSF81271">
    <property type="entry name" value="TGS-like"/>
    <property type="match status" value="1"/>
</dbReference>
<reference evidence="3" key="1">
    <citation type="journal article" date="2012" name="Science">
        <title>Fermentation, hydrogen, and sulfur metabolism in multiple uncultivated bacterial phyla.</title>
        <authorList>
            <person name="Wrighton K.C."/>
            <person name="Thomas B.C."/>
            <person name="Sharon I."/>
            <person name="Miller C.S."/>
            <person name="Castelle C.J."/>
            <person name="VerBerkmoes N.C."/>
            <person name="Wilkins M.J."/>
            <person name="Hettich R.L."/>
            <person name="Lipton M.S."/>
            <person name="Williams K.H."/>
            <person name="Long P.E."/>
            <person name="Banfield J.F."/>
        </authorList>
    </citation>
    <scope>NUCLEOTIDE SEQUENCE [LARGE SCALE GENOMIC DNA]</scope>
</reference>